<name>A0A833W2C0_9POAL</name>
<dbReference type="GO" id="GO:0009785">
    <property type="term" value="P:blue light signaling pathway"/>
    <property type="evidence" value="ECO:0007669"/>
    <property type="project" value="InterPro"/>
</dbReference>
<sequence length="93" mass="10590">MLIKEKKNSSSVQNTEKHMEKEGRRERLRRLRLEIGGKVCIPDTWDHESSLQDWSNCTAFTAAYMPPGLASARAALAEEARQSTTLLQLENRC</sequence>
<dbReference type="PANTHER" id="PTHR34207:SF2">
    <property type="entry name" value="PROTEIN BIC1"/>
    <property type="match status" value="1"/>
</dbReference>
<dbReference type="Proteomes" id="UP000623129">
    <property type="component" value="Unassembled WGS sequence"/>
</dbReference>
<feature type="region of interest" description="Disordered" evidence="1">
    <location>
        <begin position="1"/>
        <end position="25"/>
    </location>
</feature>
<evidence type="ECO:0000313" key="2">
    <source>
        <dbReference type="EMBL" id="KAF3340844.1"/>
    </source>
</evidence>
<dbReference type="EMBL" id="SWLB01000002">
    <property type="protein sequence ID" value="KAF3340844.1"/>
    <property type="molecule type" value="Genomic_DNA"/>
</dbReference>
<reference evidence="2" key="1">
    <citation type="submission" date="2020-01" db="EMBL/GenBank/DDBJ databases">
        <title>Genome sequence of Kobresia littledalei, the first chromosome-level genome in the family Cyperaceae.</title>
        <authorList>
            <person name="Qu G."/>
        </authorList>
    </citation>
    <scope>NUCLEOTIDE SEQUENCE</scope>
    <source>
        <strain evidence="2">C.B.Clarke</strain>
        <tissue evidence="2">Leaf</tissue>
    </source>
</reference>
<evidence type="ECO:0000313" key="3">
    <source>
        <dbReference type="Proteomes" id="UP000623129"/>
    </source>
</evidence>
<keyword evidence="3" id="KW-1185">Reference proteome</keyword>
<accession>A0A833W2C0</accession>
<organism evidence="2 3">
    <name type="scientific">Carex littledalei</name>
    <dbReference type="NCBI Taxonomy" id="544730"/>
    <lineage>
        <taxon>Eukaryota</taxon>
        <taxon>Viridiplantae</taxon>
        <taxon>Streptophyta</taxon>
        <taxon>Embryophyta</taxon>
        <taxon>Tracheophyta</taxon>
        <taxon>Spermatophyta</taxon>
        <taxon>Magnoliopsida</taxon>
        <taxon>Liliopsida</taxon>
        <taxon>Poales</taxon>
        <taxon>Cyperaceae</taxon>
        <taxon>Cyperoideae</taxon>
        <taxon>Cariceae</taxon>
        <taxon>Carex</taxon>
        <taxon>Carex subgen. Euthyceras</taxon>
    </lineage>
</organism>
<feature type="compositionally biased region" description="Basic and acidic residues" evidence="1">
    <location>
        <begin position="15"/>
        <end position="25"/>
    </location>
</feature>
<evidence type="ECO:0000256" key="1">
    <source>
        <dbReference type="SAM" id="MobiDB-lite"/>
    </source>
</evidence>
<dbReference type="InterPro" id="IPR040374">
    <property type="entry name" value="BIC"/>
</dbReference>
<proteinExistence type="predicted"/>
<dbReference type="AlphaFoldDB" id="A0A833W2C0"/>
<comment type="caution">
    <text evidence="2">The sequence shown here is derived from an EMBL/GenBank/DDBJ whole genome shotgun (WGS) entry which is preliminary data.</text>
</comment>
<dbReference type="PANTHER" id="PTHR34207">
    <property type="entry name" value="PROTEIN BIC1"/>
    <property type="match status" value="1"/>
</dbReference>
<gene>
    <name evidence="2" type="ORF">FCM35_KLT09688</name>
</gene>
<protein>
    <submittedName>
        <fullName evidence="2">Uncharacterized protein</fullName>
    </submittedName>
</protein>